<proteinExistence type="predicted"/>
<comment type="caution">
    <text evidence="1">The sequence shown here is derived from an EMBL/GenBank/DDBJ whole genome shotgun (WGS) entry which is preliminary data.</text>
</comment>
<organism evidence="1 2">
    <name type="scientific">Cerrena zonata</name>
    <dbReference type="NCBI Taxonomy" id="2478898"/>
    <lineage>
        <taxon>Eukaryota</taxon>
        <taxon>Fungi</taxon>
        <taxon>Dikarya</taxon>
        <taxon>Basidiomycota</taxon>
        <taxon>Agaricomycotina</taxon>
        <taxon>Agaricomycetes</taxon>
        <taxon>Polyporales</taxon>
        <taxon>Cerrenaceae</taxon>
        <taxon>Cerrena</taxon>
    </lineage>
</organism>
<accession>A0AAW0GW23</accession>
<dbReference type="Proteomes" id="UP001385951">
    <property type="component" value="Unassembled WGS sequence"/>
</dbReference>
<name>A0AAW0GW23_9APHY</name>
<dbReference type="EMBL" id="JASBNA010000001">
    <property type="protein sequence ID" value="KAK7695509.1"/>
    <property type="molecule type" value="Genomic_DNA"/>
</dbReference>
<evidence type="ECO:0000313" key="1">
    <source>
        <dbReference type="EMBL" id="KAK7695509.1"/>
    </source>
</evidence>
<dbReference type="AlphaFoldDB" id="A0AAW0GW23"/>
<reference evidence="1 2" key="1">
    <citation type="submission" date="2022-09" db="EMBL/GenBank/DDBJ databases">
        <authorList>
            <person name="Palmer J.M."/>
        </authorList>
    </citation>
    <scope>NUCLEOTIDE SEQUENCE [LARGE SCALE GENOMIC DNA]</scope>
    <source>
        <strain evidence="1 2">DSM 7382</strain>
    </source>
</reference>
<protein>
    <submittedName>
        <fullName evidence="1">Uncharacterized protein</fullName>
    </submittedName>
</protein>
<evidence type="ECO:0000313" key="2">
    <source>
        <dbReference type="Proteomes" id="UP001385951"/>
    </source>
</evidence>
<gene>
    <name evidence="1" type="ORF">QCA50_000145</name>
</gene>
<keyword evidence="2" id="KW-1185">Reference proteome</keyword>
<sequence>MVGRCSFTHKVGYIFETPIYHVITDEDIRDETILEKLNAACEWLGLPSEMEQDIHVAASTKPPVVIFVNHDHAIASFKRDLINQGIEDIGIHRCM</sequence>